<dbReference type="EMBL" id="JBHUMA010000006">
    <property type="protein sequence ID" value="MFD2599579.1"/>
    <property type="molecule type" value="Genomic_DNA"/>
</dbReference>
<dbReference type="PROSITE" id="PS50977">
    <property type="entry name" value="HTH_TETR_2"/>
    <property type="match status" value="1"/>
</dbReference>
<keyword evidence="2 4" id="KW-0238">DNA-binding</keyword>
<feature type="DNA-binding region" description="H-T-H motif" evidence="4">
    <location>
        <begin position="29"/>
        <end position="48"/>
    </location>
</feature>
<reference evidence="7" key="1">
    <citation type="journal article" date="2019" name="Int. J. Syst. Evol. Microbiol.">
        <title>The Global Catalogue of Microorganisms (GCM) 10K type strain sequencing project: providing services to taxonomists for standard genome sequencing and annotation.</title>
        <authorList>
            <consortium name="The Broad Institute Genomics Platform"/>
            <consortium name="The Broad Institute Genome Sequencing Center for Infectious Disease"/>
            <person name="Wu L."/>
            <person name="Ma J."/>
        </authorList>
    </citation>
    <scope>NUCLEOTIDE SEQUENCE [LARGE SCALE GENOMIC DNA]</scope>
    <source>
        <strain evidence="7">KCTC 42248</strain>
    </source>
</reference>
<evidence type="ECO:0000256" key="2">
    <source>
        <dbReference type="ARBA" id="ARBA00023125"/>
    </source>
</evidence>
<dbReference type="RefSeq" id="WP_380869705.1">
    <property type="nucleotide sequence ID" value="NZ_JBHUMA010000006.1"/>
</dbReference>
<dbReference type="Pfam" id="PF16925">
    <property type="entry name" value="TetR_C_13"/>
    <property type="match status" value="1"/>
</dbReference>
<sequence>MARNVEFNEELAIQKAMEVFWEKGYNGTSLRDLTEAMQINSSSLYNTIGDKEQLYFRCIKHYTDIRKSDLKARLSSDSSPKAILIRYVRDATNVILGEGKSCLAIKSAFEIGDSNPAVKQLLKADSDVNYDFLCTLIGKAIDVKEINTQESPEILADFFLSSWTGWYESYILHKDEAKIRAMAAFFIRQIIQ</sequence>
<keyword evidence="7" id="KW-1185">Reference proteome</keyword>
<evidence type="ECO:0000313" key="7">
    <source>
        <dbReference type="Proteomes" id="UP001597393"/>
    </source>
</evidence>
<dbReference type="InterPro" id="IPR001647">
    <property type="entry name" value="HTH_TetR"/>
</dbReference>
<dbReference type="SUPFAM" id="SSF48498">
    <property type="entry name" value="Tetracyclin repressor-like, C-terminal domain"/>
    <property type="match status" value="1"/>
</dbReference>
<accession>A0ABW5NNF0</accession>
<dbReference type="InterPro" id="IPR009057">
    <property type="entry name" value="Homeodomain-like_sf"/>
</dbReference>
<dbReference type="InterPro" id="IPR036271">
    <property type="entry name" value="Tet_transcr_reg_TetR-rel_C_sf"/>
</dbReference>
<name>A0ABW5NNF0_9SPHI</name>
<organism evidence="6 7">
    <name type="scientific">Sphingobacterium corticis</name>
    <dbReference type="NCBI Taxonomy" id="1812823"/>
    <lineage>
        <taxon>Bacteria</taxon>
        <taxon>Pseudomonadati</taxon>
        <taxon>Bacteroidota</taxon>
        <taxon>Sphingobacteriia</taxon>
        <taxon>Sphingobacteriales</taxon>
        <taxon>Sphingobacteriaceae</taxon>
        <taxon>Sphingobacterium</taxon>
    </lineage>
</organism>
<dbReference type="PANTHER" id="PTHR47506">
    <property type="entry name" value="TRANSCRIPTIONAL REGULATORY PROTEIN"/>
    <property type="match status" value="1"/>
</dbReference>
<evidence type="ECO:0000313" key="6">
    <source>
        <dbReference type="EMBL" id="MFD2599579.1"/>
    </source>
</evidence>
<proteinExistence type="predicted"/>
<dbReference type="Proteomes" id="UP001597393">
    <property type="component" value="Unassembled WGS sequence"/>
</dbReference>
<dbReference type="Gene3D" id="1.10.357.10">
    <property type="entry name" value="Tetracycline Repressor, domain 2"/>
    <property type="match status" value="1"/>
</dbReference>
<protein>
    <submittedName>
        <fullName evidence="6">TetR/AcrR family transcriptional regulator</fullName>
    </submittedName>
</protein>
<dbReference type="InterPro" id="IPR011075">
    <property type="entry name" value="TetR_C"/>
</dbReference>
<evidence type="ECO:0000256" key="4">
    <source>
        <dbReference type="PROSITE-ProRule" id="PRU00335"/>
    </source>
</evidence>
<evidence type="ECO:0000256" key="1">
    <source>
        <dbReference type="ARBA" id="ARBA00023015"/>
    </source>
</evidence>
<evidence type="ECO:0000256" key="3">
    <source>
        <dbReference type="ARBA" id="ARBA00023163"/>
    </source>
</evidence>
<evidence type="ECO:0000259" key="5">
    <source>
        <dbReference type="PROSITE" id="PS50977"/>
    </source>
</evidence>
<dbReference type="SUPFAM" id="SSF46689">
    <property type="entry name" value="Homeodomain-like"/>
    <property type="match status" value="1"/>
</dbReference>
<dbReference type="Pfam" id="PF00440">
    <property type="entry name" value="TetR_N"/>
    <property type="match status" value="1"/>
</dbReference>
<comment type="caution">
    <text evidence="6">The sequence shown here is derived from an EMBL/GenBank/DDBJ whole genome shotgun (WGS) entry which is preliminary data.</text>
</comment>
<dbReference type="PANTHER" id="PTHR47506:SF1">
    <property type="entry name" value="HTH-TYPE TRANSCRIPTIONAL REGULATOR YJDC"/>
    <property type="match status" value="1"/>
</dbReference>
<keyword evidence="3" id="KW-0804">Transcription</keyword>
<keyword evidence="1" id="KW-0805">Transcription regulation</keyword>
<gene>
    <name evidence="6" type="ORF">ACFSQ3_11495</name>
</gene>
<feature type="domain" description="HTH tetR-type" evidence="5">
    <location>
        <begin position="6"/>
        <end position="66"/>
    </location>
</feature>